<organism evidence="1">
    <name type="scientific">uncultured Thiotrichaceae bacterium</name>
    <dbReference type="NCBI Taxonomy" id="298394"/>
    <lineage>
        <taxon>Bacteria</taxon>
        <taxon>Pseudomonadati</taxon>
        <taxon>Pseudomonadota</taxon>
        <taxon>Gammaproteobacteria</taxon>
        <taxon>Thiotrichales</taxon>
        <taxon>Thiotrichaceae</taxon>
        <taxon>environmental samples</taxon>
    </lineage>
</organism>
<dbReference type="EMBL" id="CACVAT010000205">
    <property type="protein sequence ID" value="CAA6813332.1"/>
    <property type="molecule type" value="Genomic_DNA"/>
</dbReference>
<dbReference type="Pfam" id="PF11848">
    <property type="entry name" value="DUF3368"/>
    <property type="match status" value="1"/>
</dbReference>
<gene>
    <name evidence="1" type="ORF">HELGO_WM34824</name>
</gene>
<evidence type="ECO:0008006" key="2">
    <source>
        <dbReference type="Google" id="ProtNLM"/>
    </source>
</evidence>
<name>A0A6S6T1Y9_9GAMM</name>
<protein>
    <recommendedName>
        <fullName evidence="2">DUF3368 domain-containing protein</fullName>
    </recommendedName>
</protein>
<accession>A0A6S6T1Y9</accession>
<dbReference type="AlphaFoldDB" id="A0A6S6T1Y9"/>
<dbReference type="InterPro" id="IPR021799">
    <property type="entry name" value="PIN-like_prokaryotic"/>
</dbReference>
<reference evidence="1" key="1">
    <citation type="submission" date="2020-01" db="EMBL/GenBank/DDBJ databases">
        <authorList>
            <person name="Meier V. D."/>
            <person name="Meier V D."/>
        </authorList>
    </citation>
    <scope>NUCLEOTIDE SEQUENCE</scope>
    <source>
        <strain evidence="1">HLG_WM_MAG_09</strain>
    </source>
</reference>
<dbReference type="PANTHER" id="PTHR39550">
    <property type="entry name" value="SLL0658 PROTEIN"/>
    <property type="match status" value="1"/>
</dbReference>
<proteinExistence type="predicted"/>
<dbReference type="PANTHER" id="PTHR39550:SF1">
    <property type="entry name" value="SLL0658 PROTEIN"/>
    <property type="match status" value="1"/>
</dbReference>
<sequence>MIVVSNASPVIFLSKLGALELLAQCFDEVHIPEAVKTEIGDVVLPEFIQVTAISEFGQHYVSGAIGTLHAGELEAIWLTEEIDADLVILDDLRARQKAKSQNQTVTGILGILMFSKEKGFIEKATFAEYLDALVNVHGMWLSEKLLQKLKQ</sequence>
<evidence type="ECO:0000313" key="1">
    <source>
        <dbReference type="EMBL" id="CAA6813332.1"/>
    </source>
</evidence>